<dbReference type="Proteomes" id="UP001157114">
    <property type="component" value="Unassembled WGS sequence"/>
</dbReference>
<reference evidence="1 2" key="1">
    <citation type="submission" date="2023-03" db="EMBL/GenBank/DDBJ databases">
        <title>Draft genome sequence of the bacteria which degrade cell wall of Tricholomamatutake.</title>
        <authorList>
            <person name="Konishi Y."/>
            <person name="Fukuta Y."/>
            <person name="Shirasaka N."/>
        </authorList>
    </citation>
    <scope>NUCLEOTIDE SEQUENCE [LARGE SCALE GENOMIC DNA]</scope>
    <source>
        <strain evidence="2">mu1</strain>
    </source>
</reference>
<dbReference type="RefSeq" id="WP_284240708.1">
    <property type="nucleotide sequence ID" value="NZ_BSSQ01000016.1"/>
</dbReference>
<name>A0ABQ6GHG3_9BACL</name>
<evidence type="ECO:0000313" key="2">
    <source>
        <dbReference type="Proteomes" id="UP001157114"/>
    </source>
</evidence>
<sequence>MNDRVAEREARSLTITGSSSVMGGSYDRVKIVGEGEIVGDTTCNKLTCIGTLAADGTIAGEKMSIVGTCDIKGGLQGGSLKTSGTVSVSGITRLRELGISGTIEAKDHIYAEQIRLRGMLQTLGDCEAEEFSGRGIFEIGGLLSADKLNIHLYRDCKANEIGGGVIRIRRASLLNPLSLFFKPSSSARLLVSVMEGDHIYLENTIADIVRGNKVEIGPGCEIGLVEYKEFYEQKKGAVVKDKRKV</sequence>
<organism evidence="1 2">
    <name type="scientific">Paenibacillus glycanilyticus</name>
    <dbReference type="NCBI Taxonomy" id="126569"/>
    <lineage>
        <taxon>Bacteria</taxon>
        <taxon>Bacillati</taxon>
        <taxon>Bacillota</taxon>
        <taxon>Bacilli</taxon>
        <taxon>Bacillales</taxon>
        <taxon>Paenibacillaceae</taxon>
        <taxon>Paenibacillus</taxon>
    </lineage>
</organism>
<dbReference type="EMBL" id="BSSQ01000016">
    <property type="protein sequence ID" value="GLX69945.1"/>
    <property type="molecule type" value="Genomic_DNA"/>
</dbReference>
<evidence type="ECO:0008006" key="3">
    <source>
        <dbReference type="Google" id="ProtNLM"/>
    </source>
</evidence>
<gene>
    <name evidence="1" type="primary">yhbF_2</name>
    <name evidence="1" type="ORF">MU1_42910</name>
</gene>
<keyword evidence="2" id="KW-1185">Reference proteome</keyword>
<comment type="caution">
    <text evidence="1">The sequence shown here is derived from an EMBL/GenBank/DDBJ whole genome shotgun (WGS) entry which is preliminary data.</text>
</comment>
<accession>A0ABQ6GHG3</accession>
<evidence type="ECO:0000313" key="1">
    <source>
        <dbReference type="EMBL" id="GLX69945.1"/>
    </source>
</evidence>
<proteinExistence type="predicted"/>
<protein>
    <recommendedName>
        <fullName evidence="3">Polymer-forming cytoskeletal protein</fullName>
    </recommendedName>
</protein>